<proteinExistence type="predicted"/>
<evidence type="ECO:0000313" key="3">
    <source>
        <dbReference type="Proteomes" id="UP000008311"/>
    </source>
</evidence>
<accession>B9T9Q0</accession>
<feature type="region of interest" description="Disordered" evidence="1">
    <location>
        <begin position="69"/>
        <end position="94"/>
    </location>
</feature>
<keyword evidence="3" id="KW-1185">Reference proteome</keyword>
<evidence type="ECO:0000256" key="1">
    <source>
        <dbReference type="SAM" id="MobiDB-lite"/>
    </source>
</evidence>
<reference evidence="3" key="1">
    <citation type="journal article" date="2010" name="Nat. Biotechnol.">
        <title>Draft genome sequence of the oilseed species Ricinus communis.</title>
        <authorList>
            <person name="Chan A.P."/>
            <person name="Crabtree J."/>
            <person name="Zhao Q."/>
            <person name="Lorenzi H."/>
            <person name="Orvis J."/>
            <person name="Puiu D."/>
            <person name="Melake-Berhan A."/>
            <person name="Jones K.M."/>
            <person name="Redman J."/>
            <person name="Chen G."/>
            <person name="Cahoon E.B."/>
            <person name="Gedil M."/>
            <person name="Stanke M."/>
            <person name="Haas B.J."/>
            <person name="Wortman J.R."/>
            <person name="Fraser-Liggett C.M."/>
            <person name="Ravel J."/>
            <person name="Rabinowicz P.D."/>
        </authorList>
    </citation>
    <scope>NUCLEOTIDE SEQUENCE [LARGE SCALE GENOMIC DNA]</scope>
    <source>
        <strain evidence="3">cv. Hale</strain>
    </source>
</reference>
<gene>
    <name evidence="2" type="ORF">RCOM_0378140</name>
</gene>
<protein>
    <submittedName>
        <fullName evidence="2">Uncharacterized protein</fullName>
    </submittedName>
</protein>
<dbReference type="Proteomes" id="UP000008311">
    <property type="component" value="Unassembled WGS sequence"/>
</dbReference>
<dbReference type="AlphaFoldDB" id="B9T9Q0"/>
<name>B9T9Q0_RICCO</name>
<organism evidence="2 3">
    <name type="scientific">Ricinus communis</name>
    <name type="common">Castor bean</name>
    <dbReference type="NCBI Taxonomy" id="3988"/>
    <lineage>
        <taxon>Eukaryota</taxon>
        <taxon>Viridiplantae</taxon>
        <taxon>Streptophyta</taxon>
        <taxon>Embryophyta</taxon>
        <taxon>Tracheophyta</taxon>
        <taxon>Spermatophyta</taxon>
        <taxon>Magnoliopsida</taxon>
        <taxon>eudicotyledons</taxon>
        <taxon>Gunneridae</taxon>
        <taxon>Pentapetalae</taxon>
        <taxon>rosids</taxon>
        <taxon>fabids</taxon>
        <taxon>Malpighiales</taxon>
        <taxon>Euphorbiaceae</taxon>
        <taxon>Acalyphoideae</taxon>
        <taxon>Acalypheae</taxon>
        <taxon>Ricinus</taxon>
    </lineage>
</organism>
<feature type="compositionally biased region" description="Low complexity" evidence="1">
    <location>
        <begin position="69"/>
        <end position="79"/>
    </location>
</feature>
<evidence type="ECO:0000313" key="2">
    <source>
        <dbReference type="EMBL" id="EEF27411.1"/>
    </source>
</evidence>
<dbReference type="InParanoid" id="B9T9Q0"/>
<dbReference type="EMBL" id="EQ975428">
    <property type="protein sequence ID" value="EEF27411.1"/>
    <property type="molecule type" value="Genomic_DNA"/>
</dbReference>
<sequence length="94" mass="9776">MAMTTLSRRGASVASRSLVVTMTLGCVCSRLKSRRKAGESGSIGRNAPPALRTARIATIVAAQRDICTATTSPGPTPSAISRQARRLACSSSTR</sequence>